<dbReference type="Proteomes" id="UP000198211">
    <property type="component" value="Unassembled WGS sequence"/>
</dbReference>
<dbReference type="OrthoDB" id="430238at2759"/>
<dbReference type="AlphaFoldDB" id="A0A225UHY7"/>
<sequence>MRTAEDEVKLLRQGNYDSRITAHTTDSVLSLVNTATADMFATNEPDQSVLVPVFQRRSFVDDVCFGGTTFDDCLGTLDKLLMRFEECRISISFTKSIFCQSKKKGVQQFLGALNYYGRFIQDFAVFGAVLYQLKDGDFTDEGDVSGAKESFRIL</sequence>
<comment type="caution">
    <text evidence="1">The sequence shown here is derived from an EMBL/GenBank/DDBJ whole genome shotgun (WGS) entry which is preliminary data.</text>
</comment>
<feature type="non-terminal residue" evidence="1">
    <location>
        <position position="1"/>
    </location>
</feature>
<name>A0A225UHY7_9STRA</name>
<evidence type="ECO:0000313" key="2">
    <source>
        <dbReference type="Proteomes" id="UP000198211"/>
    </source>
</evidence>
<dbReference type="Gene3D" id="3.30.70.270">
    <property type="match status" value="1"/>
</dbReference>
<dbReference type="InterPro" id="IPR043128">
    <property type="entry name" value="Rev_trsase/Diguanyl_cyclase"/>
</dbReference>
<reference evidence="2" key="1">
    <citation type="submission" date="2017-03" db="EMBL/GenBank/DDBJ databases">
        <title>Phytopthora megakarya and P. palmivora, two closely related causual agents of cacao black pod achieved similar genome size and gene model numbers by different mechanisms.</title>
        <authorList>
            <person name="Ali S."/>
            <person name="Shao J."/>
            <person name="Larry D.J."/>
            <person name="Kronmiller B."/>
            <person name="Shen D."/>
            <person name="Strem M.D."/>
            <person name="Melnick R.L."/>
            <person name="Guiltinan M.J."/>
            <person name="Tyler B.M."/>
            <person name="Meinhardt L.W."/>
            <person name="Bailey B.A."/>
        </authorList>
    </citation>
    <scope>NUCLEOTIDE SEQUENCE [LARGE SCALE GENOMIC DNA]</scope>
    <source>
        <strain evidence="2">zdho120</strain>
    </source>
</reference>
<dbReference type="InterPro" id="IPR051320">
    <property type="entry name" value="Viral_Replic_Matur_Polypro"/>
</dbReference>
<keyword evidence="2" id="KW-1185">Reference proteome</keyword>
<dbReference type="InterPro" id="IPR043502">
    <property type="entry name" value="DNA/RNA_pol_sf"/>
</dbReference>
<organism evidence="1 2">
    <name type="scientific">Phytophthora megakarya</name>
    <dbReference type="NCBI Taxonomy" id="4795"/>
    <lineage>
        <taxon>Eukaryota</taxon>
        <taxon>Sar</taxon>
        <taxon>Stramenopiles</taxon>
        <taxon>Oomycota</taxon>
        <taxon>Peronosporomycetes</taxon>
        <taxon>Peronosporales</taxon>
        <taxon>Peronosporaceae</taxon>
        <taxon>Phytophthora</taxon>
    </lineage>
</organism>
<gene>
    <name evidence="1" type="ORF">PHMEG_00038378</name>
</gene>
<evidence type="ECO:0000313" key="1">
    <source>
        <dbReference type="EMBL" id="OWY92571.1"/>
    </source>
</evidence>
<dbReference type="PANTHER" id="PTHR33064:SF37">
    <property type="entry name" value="RIBONUCLEASE H"/>
    <property type="match status" value="1"/>
</dbReference>
<dbReference type="EMBL" id="NBNE01017793">
    <property type="protein sequence ID" value="OWY92571.1"/>
    <property type="molecule type" value="Genomic_DNA"/>
</dbReference>
<accession>A0A225UHY7</accession>
<protein>
    <recommendedName>
        <fullName evidence="3">Reverse transcriptase</fullName>
    </recommendedName>
</protein>
<dbReference type="SUPFAM" id="SSF56672">
    <property type="entry name" value="DNA/RNA polymerases"/>
    <property type="match status" value="1"/>
</dbReference>
<evidence type="ECO:0008006" key="3">
    <source>
        <dbReference type="Google" id="ProtNLM"/>
    </source>
</evidence>
<proteinExistence type="predicted"/>
<dbReference type="PANTHER" id="PTHR33064">
    <property type="entry name" value="POL PROTEIN"/>
    <property type="match status" value="1"/>
</dbReference>